<evidence type="ECO:0000256" key="2">
    <source>
        <dbReference type="ARBA" id="ARBA00011900"/>
    </source>
</evidence>
<dbReference type="GO" id="GO:0003677">
    <property type="term" value="F:DNA binding"/>
    <property type="evidence" value="ECO:0007669"/>
    <property type="project" value="InterPro"/>
</dbReference>
<sequence length="510" mass="57658">MAIKTKDLSIEDKLWGTANALRGSMDASEYRNVVLGLIFLKYVSDSFEARRSALLKTKFPEDAEDPDMYLSENIFWVPKKSRWGLIQTSAKMPQIGEIIDNAMEELEKNNDSLRGVLSKNYASPDLDKTRLGEVVDLISDISLGDKKAKQSDVLGRVYEYFLNKFASQEGKKGGEFYTPRSIVRLLVEMIEPYKGRIYDPCCGSGGMFVQSDKFVQEHQGKINDLSVYGEESNPTTWKLAKMNLAIRGIDNNLGPHQGDTFTNDLHKGERFDFILANPPFNVKNWNGDKLREDARWKYGVPPTGNANYAWIEHIISKLAPNGKAGFVLANGALSTSTKDEFVIRKAILEDDKIDAIVALPDKMFYSTGIPVSLWFIDMDKASQGERTRKGETLFIDARDLGEMVDRTHREFSKEDIAKVADTYHAYRGTNKQKYEDVAGFCKIASLDEIVKNDYVLTPGRYVGLAKQEDDGEPYEVKMTRLTSELKKEFAESDKLQAQIKDVLKELGYEI</sequence>
<dbReference type="InterPro" id="IPR002052">
    <property type="entry name" value="DNA_methylase_N6_adenine_CS"/>
</dbReference>
<dbReference type="PROSITE" id="PS00092">
    <property type="entry name" value="N6_MTASE"/>
    <property type="match status" value="1"/>
</dbReference>
<comment type="similarity">
    <text evidence="1">Belongs to the N(4)/N(6)-methyltransferase family.</text>
</comment>
<dbReference type="Gene3D" id="1.20.1260.30">
    <property type="match status" value="1"/>
</dbReference>
<evidence type="ECO:0000256" key="7">
    <source>
        <dbReference type="ARBA" id="ARBA00047942"/>
    </source>
</evidence>
<dbReference type="STRING" id="1218492.JG30_02580"/>
<dbReference type="InterPro" id="IPR052916">
    <property type="entry name" value="Type-I_RE_MTase_Subunit"/>
</dbReference>
<protein>
    <recommendedName>
        <fullName evidence="2">site-specific DNA-methyltransferase (adenine-specific)</fullName>
        <ecNumber evidence="2">2.1.1.72</ecNumber>
    </recommendedName>
</protein>
<dbReference type="SUPFAM" id="SSF53335">
    <property type="entry name" value="S-adenosyl-L-methionine-dependent methyltransferases"/>
    <property type="match status" value="1"/>
</dbReference>
<keyword evidence="5" id="KW-0949">S-adenosyl-L-methionine</keyword>
<dbReference type="GO" id="GO:0032259">
    <property type="term" value="P:methylation"/>
    <property type="evidence" value="ECO:0007669"/>
    <property type="project" value="UniProtKB-KW"/>
</dbReference>
<dbReference type="GO" id="GO:0009007">
    <property type="term" value="F:site-specific DNA-methyltransferase (adenine-specific) activity"/>
    <property type="evidence" value="ECO:0007669"/>
    <property type="project" value="UniProtKB-EC"/>
</dbReference>
<evidence type="ECO:0000256" key="5">
    <source>
        <dbReference type="ARBA" id="ARBA00022691"/>
    </source>
</evidence>
<dbReference type="PRINTS" id="PR00507">
    <property type="entry name" value="N12N6MTFRASE"/>
</dbReference>
<organism evidence="11 12">
    <name type="scientific">Bombilactobacillus mellifer</name>
    <dbReference type="NCBI Taxonomy" id="1218492"/>
    <lineage>
        <taxon>Bacteria</taxon>
        <taxon>Bacillati</taxon>
        <taxon>Bacillota</taxon>
        <taxon>Bacilli</taxon>
        <taxon>Lactobacillales</taxon>
        <taxon>Lactobacillaceae</taxon>
        <taxon>Bombilactobacillus</taxon>
    </lineage>
</organism>
<name>A0A0F4LVJ9_9LACO</name>
<evidence type="ECO:0000256" key="8">
    <source>
        <dbReference type="SAM" id="Coils"/>
    </source>
</evidence>
<dbReference type="PATRIC" id="fig|1218492.5.peg.374"/>
<evidence type="ECO:0000256" key="4">
    <source>
        <dbReference type="ARBA" id="ARBA00022679"/>
    </source>
</evidence>
<reference evidence="11 12" key="1">
    <citation type="submission" date="2015-01" db="EMBL/GenBank/DDBJ databases">
        <title>Comparative genomics of the lactic acid bacteria isolated from the honey bee gut.</title>
        <authorList>
            <person name="Ellegaard K.M."/>
            <person name="Tamarit D."/>
            <person name="Javelind E."/>
            <person name="Olofsson T."/>
            <person name="Andersson S.G."/>
            <person name="Vasquez A."/>
        </authorList>
    </citation>
    <scope>NUCLEOTIDE SEQUENCE [LARGE SCALE GENOMIC DNA]</scope>
    <source>
        <strain evidence="11 12">Bin4</strain>
    </source>
</reference>
<dbReference type="InterPro" id="IPR022749">
    <property type="entry name" value="D12N6_MeTrfase_N"/>
</dbReference>
<dbReference type="CDD" id="cd02440">
    <property type="entry name" value="AdoMet_MTases"/>
    <property type="match status" value="1"/>
</dbReference>
<dbReference type="InterPro" id="IPR003356">
    <property type="entry name" value="DNA_methylase_A-5"/>
</dbReference>
<dbReference type="AlphaFoldDB" id="A0A0F4LVJ9"/>
<evidence type="ECO:0000256" key="6">
    <source>
        <dbReference type="ARBA" id="ARBA00022747"/>
    </source>
</evidence>
<dbReference type="Proteomes" id="UP000033558">
    <property type="component" value="Unassembled WGS sequence"/>
</dbReference>
<evidence type="ECO:0000313" key="12">
    <source>
        <dbReference type="Proteomes" id="UP000033558"/>
    </source>
</evidence>
<dbReference type="EC" id="2.1.1.72" evidence="2"/>
<accession>A0A0F4LVJ9</accession>
<keyword evidence="4 11" id="KW-0808">Transferase</keyword>
<comment type="caution">
    <text evidence="11">The sequence shown here is derived from an EMBL/GenBank/DDBJ whole genome shotgun (WGS) entry which is preliminary data.</text>
</comment>
<feature type="domain" description="DNA methylase adenine-specific" evidence="9">
    <location>
        <begin position="150"/>
        <end position="469"/>
    </location>
</feature>
<evidence type="ECO:0000313" key="11">
    <source>
        <dbReference type="EMBL" id="KJY62802.1"/>
    </source>
</evidence>
<dbReference type="RefSeq" id="WP_046315514.1">
    <property type="nucleotide sequence ID" value="NZ_JBHSZT010000003.1"/>
</dbReference>
<dbReference type="HOGENOM" id="CLU_013049_4_1_9"/>
<keyword evidence="3 11" id="KW-0489">Methyltransferase</keyword>
<keyword evidence="8" id="KW-0175">Coiled coil</keyword>
<dbReference type="OrthoDB" id="9814572at2"/>
<gene>
    <name evidence="11" type="ORF">JG30_02580</name>
</gene>
<dbReference type="Pfam" id="PF12161">
    <property type="entry name" value="HsdM_N"/>
    <property type="match status" value="1"/>
</dbReference>
<dbReference type="Gene3D" id="3.40.50.150">
    <property type="entry name" value="Vaccinia Virus protein VP39"/>
    <property type="match status" value="1"/>
</dbReference>
<evidence type="ECO:0000259" key="9">
    <source>
        <dbReference type="Pfam" id="PF02384"/>
    </source>
</evidence>
<feature type="coiled-coil region" evidence="8">
    <location>
        <begin position="478"/>
        <end position="505"/>
    </location>
</feature>
<dbReference type="GO" id="GO:0008170">
    <property type="term" value="F:N-methyltransferase activity"/>
    <property type="evidence" value="ECO:0007669"/>
    <property type="project" value="InterPro"/>
</dbReference>
<dbReference type="InterPro" id="IPR038333">
    <property type="entry name" value="T1MK-like_N_sf"/>
</dbReference>
<dbReference type="InterPro" id="IPR029063">
    <property type="entry name" value="SAM-dependent_MTases_sf"/>
</dbReference>
<evidence type="ECO:0000259" key="10">
    <source>
        <dbReference type="Pfam" id="PF12161"/>
    </source>
</evidence>
<comment type="catalytic activity">
    <reaction evidence="7">
        <text>a 2'-deoxyadenosine in DNA + S-adenosyl-L-methionine = an N(6)-methyl-2'-deoxyadenosine in DNA + S-adenosyl-L-homocysteine + H(+)</text>
        <dbReference type="Rhea" id="RHEA:15197"/>
        <dbReference type="Rhea" id="RHEA-COMP:12418"/>
        <dbReference type="Rhea" id="RHEA-COMP:12419"/>
        <dbReference type="ChEBI" id="CHEBI:15378"/>
        <dbReference type="ChEBI" id="CHEBI:57856"/>
        <dbReference type="ChEBI" id="CHEBI:59789"/>
        <dbReference type="ChEBI" id="CHEBI:90615"/>
        <dbReference type="ChEBI" id="CHEBI:90616"/>
        <dbReference type="EC" id="2.1.1.72"/>
    </reaction>
</comment>
<dbReference type="PANTHER" id="PTHR42998:SF1">
    <property type="entry name" value="TYPE I RESTRICTION ENZYME HINDI METHYLASE SUBUNIT"/>
    <property type="match status" value="1"/>
</dbReference>
<keyword evidence="12" id="KW-1185">Reference proteome</keyword>
<feature type="domain" description="N6 adenine-specific DNA methyltransferase N-terminal" evidence="10">
    <location>
        <begin position="10"/>
        <end position="138"/>
    </location>
</feature>
<proteinExistence type="inferred from homology"/>
<dbReference type="EMBL" id="JXJQ01000003">
    <property type="protein sequence ID" value="KJY62802.1"/>
    <property type="molecule type" value="Genomic_DNA"/>
</dbReference>
<keyword evidence="6" id="KW-0680">Restriction system</keyword>
<dbReference type="Pfam" id="PF02384">
    <property type="entry name" value="N6_Mtase"/>
    <property type="match status" value="1"/>
</dbReference>
<dbReference type="PANTHER" id="PTHR42998">
    <property type="entry name" value="TYPE I RESTRICTION ENZYME HINDVIIP M PROTEIN-RELATED"/>
    <property type="match status" value="1"/>
</dbReference>
<evidence type="ECO:0000256" key="1">
    <source>
        <dbReference type="ARBA" id="ARBA00006594"/>
    </source>
</evidence>
<dbReference type="GO" id="GO:0009307">
    <property type="term" value="P:DNA restriction-modification system"/>
    <property type="evidence" value="ECO:0007669"/>
    <property type="project" value="UniProtKB-KW"/>
</dbReference>
<evidence type="ECO:0000256" key="3">
    <source>
        <dbReference type="ARBA" id="ARBA00022603"/>
    </source>
</evidence>